<accession>A0A2R6QJ24</accession>
<evidence type="ECO:0000259" key="8">
    <source>
        <dbReference type="PROSITE" id="PS51775"/>
    </source>
</evidence>
<gene>
    <name evidence="9" type="ORF">CEY00_Acc16432</name>
</gene>
<dbReference type="GO" id="GO:0016020">
    <property type="term" value="C:membrane"/>
    <property type="evidence" value="ECO:0007669"/>
    <property type="project" value="UniProtKB-SubCell"/>
</dbReference>
<feature type="domain" description="GTD-binding" evidence="8">
    <location>
        <begin position="565"/>
        <end position="663"/>
    </location>
</feature>
<comment type="subcellular location">
    <subcellularLocation>
        <location evidence="1">Membrane</location>
        <topology evidence="1">Single-pass membrane protein</topology>
    </subcellularLocation>
</comment>
<comment type="caution">
    <text evidence="9">The sequence shown here is derived from an EMBL/GenBank/DDBJ whole genome shotgun (WGS) entry which is preliminary data.</text>
</comment>
<dbReference type="InterPro" id="IPR007656">
    <property type="entry name" value="GTD-bd"/>
</dbReference>
<dbReference type="EMBL" id="NKQK01000015">
    <property type="protein sequence ID" value="PSS09409.1"/>
    <property type="molecule type" value="Genomic_DNA"/>
</dbReference>
<dbReference type="STRING" id="1590841.A0A2R6QJ24"/>
<dbReference type="AlphaFoldDB" id="A0A2R6QJ24"/>
<feature type="region of interest" description="Disordered" evidence="6">
    <location>
        <begin position="494"/>
        <end position="558"/>
    </location>
</feature>
<evidence type="ECO:0000256" key="7">
    <source>
        <dbReference type="SAM" id="Phobius"/>
    </source>
</evidence>
<evidence type="ECO:0000256" key="1">
    <source>
        <dbReference type="ARBA" id="ARBA00004167"/>
    </source>
</evidence>
<dbReference type="PROSITE" id="PS51775">
    <property type="entry name" value="GTD_BINDING"/>
    <property type="match status" value="1"/>
</dbReference>
<organism evidence="9 10">
    <name type="scientific">Actinidia chinensis var. chinensis</name>
    <name type="common">Chinese soft-hair kiwi</name>
    <dbReference type="NCBI Taxonomy" id="1590841"/>
    <lineage>
        <taxon>Eukaryota</taxon>
        <taxon>Viridiplantae</taxon>
        <taxon>Streptophyta</taxon>
        <taxon>Embryophyta</taxon>
        <taxon>Tracheophyta</taxon>
        <taxon>Spermatophyta</taxon>
        <taxon>Magnoliopsida</taxon>
        <taxon>eudicotyledons</taxon>
        <taxon>Gunneridae</taxon>
        <taxon>Pentapetalae</taxon>
        <taxon>asterids</taxon>
        <taxon>Ericales</taxon>
        <taxon>Actinidiaceae</taxon>
        <taxon>Actinidia</taxon>
    </lineage>
</organism>
<dbReference type="OrthoDB" id="1047602at2759"/>
<feature type="region of interest" description="Disordered" evidence="6">
    <location>
        <begin position="283"/>
        <end position="307"/>
    </location>
</feature>
<reference evidence="9 10" key="1">
    <citation type="submission" date="2017-07" db="EMBL/GenBank/DDBJ databases">
        <title>An improved, manually edited Actinidia chinensis var. chinensis (kiwifruit) genome highlights the challenges associated with draft genomes and gene prediction in plants.</title>
        <authorList>
            <person name="Pilkington S."/>
            <person name="Crowhurst R."/>
            <person name="Hilario E."/>
            <person name="Nardozza S."/>
            <person name="Fraser L."/>
            <person name="Peng Y."/>
            <person name="Gunaseelan K."/>
            <person name="Simpson R."/>
            <person name="Tahir J."/>
            <person name="Deroles S."/>
            <person name="Templeton K."/>
            <person name="Luo Z."/>
            <person name="Davy M."/>
            <person name="Cheng C."/>
            <person name="Mcneilage M."/>
            <person name="Scaglione D."/>
            <person name="Liu Y."/>
            <person name="Zhang Q."/>
            <person name="Datson P."/>
            <person name="De Silva N."/>
            <person name="Gardiner S."/>
            <person name="Bassett H."/>
            <person name="Chagne D."/>
            <person name="Mccallum J."/>
            <person name="Dzierzon H."/>
            <person name="Deng C."/>
            <person name="Wang Y.-Y."/>
            <person name="Barron N."/>
            <person name="Manako K."/>
            <person name="Bowen J."/>
            <person name="Foster T."/>
            <person name="Erridge Z."/>
            <person name="Tiffin H."/>
            <person name="Waite C."/>
            <person name="Davies K."/>
            <person name="Grierson E."/>
            <person name="Laing W."/>
            <person name="Kirk R."/>
            <person name="Chen X."/>
            <person name="Wood M."/>
            <person name="Montefiori M."/>
            <person name="Brummell D."/>
            <person name="Schwinn K."/>
            <person name="Catanach A."/>
            <person name="Fullerton C."/>
            <person name="Li D."/>
            <person name="Meiyalaghan S."/>
            <person name="Nieuwenhuizen N."/>
            <person name="Read N."/>
            <person name="Prakash R."/>
            <person name="Hunter D."/>
            <person name="Zhang H."/>
            <person name="Mckenzie M."/>
            <person name="Knabel M."/>
            <person name="Harris A."/>
            <person name="Allan A."/>
            <person name="Chen A."/>
            <person name="Janssen B."/>
            <person name="Plunkett B."/>
            <person name="Dwamena C."/>
            <person name="Voogd C."/>
            <person name="Leif D."/>
            <person name="Lafferty D."/>
            <person name="Souleyre E."/>
            <person name="Varkonyi-Gasic E."/>
            <person name="Gambi F."/>
            <person name="Hanley J."/>
            <person name="Yao J.-L."/>
            <person name="Cheung J."/>
            <person name="David K."/>
            <person name="Warren B."/>
            <person name="Marsh K."/>
            <person name="Snowden K."/>
            <person name="Lin-Wang K."/>
            <person name="Brian L."/>
            <person name="Martinez-Sanchez M."/>
            <person name="Wang M."/>
            <person name="Ileperuma N."/>
            <person name="Macnee N."/>
            <person name="Campin R."/>
            <person name="Mcatee P."/>
            <person name="Drummond R."/>
            <person name="Espley R."/>
            <person name="Ireland H."/>
            <person name="Wu R."/>
            <person name="Atkinson R."/>
            <person name="Karunairetnam S."/>
            <person name="Bulley S."/>
            <person name="Chunkath S."/>
            <person name="Hanley Z."/>
            <person name="Storey R."/>
            <person name="Thrimawithana A."/>
            <person name="Thomson S."/>
            <person name="David C."/>
            <person name="Testolin R."/>
        </authorList>
    </citation>
    <scope>NUCLEOTIDE SEQUENCE [LARGE SCALE GENOMIC DNA]</scope>
    <source>
        <strain evidence="10">cv. Red5</strain>
        <tissue evidence="9">Young leaf</tissue>
    </source>
</reference>
<evidence type="ECO:0000256" key="2">
    <source>
        <dbReference type="ARBA" id="ARBA00022692"/>
    </source>
</evidence>
<keyword evidence="5" id="KW-0175">Coiled coil</keyword>
<dbReference type="InParanoid" id="A0A2R6QJ24"/>
<proteinExistence type="predicted"/>
<reference evidence="10" key="2">
    <citation type="journal article" date="2018" name="BMC Genomics">
        <title>A manually annotated Actinidia chinensis var. chinensis (kiwifruit) genome highlights the challenges associated with draft genomes and gene prediction in plants.</title>
        <authorList>
            <person name="Pilkington S.M."/>
            <person name="Crowhurst R."/>
            <person name="Hilario E."/>
            <person name="Nardozza S."/>
            <person name="Fraser L."/>
            <person name="Peng Y."/>
            <person name="Gunaseelan K."/>
            <person name="Simpson R."/>
            <person name="Tahir J."/>
            <person name="Deroles S.C."/>
            <person name="Templeton K."/>
            <person name="Luo Z."/>
            <person name="Davy M."/>
            <person name="Cheng C."/>
            <person name="McNeilage M."/>
            <person name="Scaglione D."/>
            <person name="Liu Y."/>
            <person name="Zhang Q."/>
            <person name="Datson P."/>
            <person name="De Silva N."/>
            <person name="Gardiner S.E."/>
            <person name="Bassett H."/>
            <person name="Chagne D."/>
            <person name="McCallum J."/>
            <person name="Dzierzon H."/>
            <person name="Deng C."/>
            <person name="Wang Y.Y."/>
            <person name="Barron L."/>
            <person name="Manako K."/>
            <person name="Bowen J."/>
            <person name="Foster T.M."/>
            <person name="Erridge Z.A."/>
            <person name="Tiffin H."/>
            <person name="Waite C.N."/>
            <person name="Davies K.M."/>
            <person name="Grierson E.P."/>
            <person name="Laing W.A."/>
            <person name="Kirk R."/>
            <person name="Chen X."/>
            <person name="Wood M."/>
            <person name="Montefiori M."/>
            <person name="Brummell D.A."/>
            <person name="Schwinn K.E."/>
            <person name="Catanach A."/>
            <person name="Fullerton C."/>
            <person name="Li D."/>
            <person name="Meiyalaghan S."/>
            <person name="Nieuwenhuizen N."/>
            <person name="Read N."/>
            <person name="Prakash R."/>
            <person name="Hunter D."/>
            <person name="Zhang H."/>
            <person name="McKenzie M."/>
            <person name="Knabel M."/>
            <person name="Harris A."/>
            <person name="Allan A.C."/>
            <person name="Gleave A."/>
            <person name="Chen A."/>
            <person name="Janssen B.J."/>
            <person name="Plunkett B."/>
            <person name="Ampomah-Dwamena C."/>
            <person name="Voogd C."/>
            <person name="Leif D."/>
            <person name="Lafferty D."/>
            <person name="Souleyre E.J.F."/>
            <person name="Varkonyi-Gasic E."/>
            <person name="Gambi F."/>
            <person name="Hanley J."/>
            <person name="Yao J.L."/>
            <person name="Cheung J."/>
            <person name="David K.M."/>
            <person name="Warren B."/>
            <person name="Marsh K."/>
            <person name="Snowden K.C."/>
            <person name="Lin-Wang K."/>
            <person name="Brian L."/>
            <person name="Martinez-Sanchez M."/>
            <person name="Wang M."/>
            <person name="Ileperuma N."/>
            <person name="Macnee N."/>
            <person name="Campin R."/>
            <person name="McAtee P."/>
            <person name="Drummond R.S.M."/>
            <person name="Espley R.V."/>
            <person name="Ireland H.S."/>
            <person name="Wu R."/>
            <person name="Atkinson R.G."/>
            <person name="Karunairetnam S."/>
            <person name="Bulley S."/>
            <person name="Chunkath S."/>
            <person name="Hanley Z."/>
            <person name="Storey R."/>
            <person name="Thrimawithana A.H."/>
            <person name="Thomson S."/>
            <person name="David C."/>
            <person name="Testolin R."/>
            <person name="Huang H."/>
            <person name="Hellens R.P."/>
            <person name="Schaffer R.J."/>
        </authorList>
    </citation>
    <scope>NUCLEOTIDE SEQUENCE [LARGE SCALE GENOMIC DNA]</scope>
    <source>
        <strain evidence="10">cv. Red5</strain>
    </source>
</reference>
<dbReference type="Pfam" id="PF04576">
    <property type="entry name" value="Zein-binding"/>
    <property type="match status" value="1"/>
</dbReference>
<evidence type="ECO:0000313" key="10">
    <source>
        <dbReference type="Proteomes" id="UP000241394"/>
    </source>
</evidence>
<feature type="coiled-coil region" evidence="5">
    <location>
        <begin position="567"/>
        <end position="605"/>
    </location>
</feature>
<keyword evidence="3 7" id="KW-1133">Transmembrane helix</keyword>
<feature type="transmembrane region" description="Helical" evidence="7">
    <location>
        <begin position="21"/>
        <end position="45"/>
    </location>
</feature>
<dbReference type="Gramene" id="PSS09409">
    <property type="protein sequence ID" value="PSS09409"/>
    <property type="gene ID" value="CEY00_Acc16432"/>
</dbReference>
<feature type="compositionally biased region" description="Basic and acidic residues" evidence="6">
    <location>
        <begin position="508"/>
        <end position="527"/>
    </location>
</feature>
<dbReference type="InterPro" id="IPR039306">
    <property type="entry name" value="MYOB"/>
</dbReference>
<sequence length="889" mass="98169">MAVKHTTNVNVMRDLRGFMNILSSMAAEWLLIFLLFVDAALSYLLTKFASYCELQTPCLLCSRLDHIFGNEKPEFYRSLFCSNHRIEISSLISCHIHGKLADSRAMCEECLMFVEKQNKTKSESYGLLAGKLGVSLNQCGFTSPFLNKNIIPGSLSTWTCSCCNKIWKGRSNAQRFLQLPVGFGTIKPSTKPPLPRLSSRGRISRRDSFMKKRDKILGPLAPLRLGNTGVDPLSHVGYTELKINSDSDSEFPFSDDDDRASVIRENPDLKEVLVVQRSSGVLPKSHSDNLAPVKQTQQASDPGPSLLDQCIQLDASDPRDAQSLPSDDVFGHGLGELNWEQASPKPHHPSLPELISLDDVPPSSNVLNVSDGVSASKPNGLLPHNSALFMLSELVLPNSIPPSSDVMEIPVGVSPEKSLDVNGTRGTVHKSASQHAEVSTLMNTTTVAGFKADHVIDTAPSMSNNVDQSDECKLLDGNKEREVSGMLAELPVRSNSAKVHAHGIGPSLDDRSPRLQHGQQDELKRTDASSSNGIGEFEKSPSLERNNSGYESLDGSSVSEIEGEGIVDRLKRQIEHDRRSMAALYKELEEERNASEIAANQAMAMITRLQGEKASLHMEALQYLRMMEEQAEYDMEALQKANDLLAGKEKEVQDLEAELEFYRINYPDEEMVESLPGETSNSNLDDMRFENNGVPHLKNTPKMSEGSDTHKDIKTLLLDFEGEKLYISQCLKKLERCLNQVSGNRAPGGVKKPTKSLTNGKTQTDHKKEENGLLMPKNASASNASVSTLEGSGDSIENNSCVIKEDNHVDSDRQESLIRSGEMDFIGVENQILHLNGRLEALEANRGLFEHSVYSLRNGSDGLQFIKEIAHQLQELRKFQIEKICSCVP</sequence>
<feature type="region of interest" description="Disordered" evidence="6">
    <location>
        <begin position="744"/>
        <end position="772"/>
    </location>
</feature>
<dbReference type="Proteomes" id="UP000241394">
    <property type="component" value="Chromosome LG15"/>
</dbReference>
<dbReference type="GO" id="GO:0080115">
    <property type="term" value="F:myosin XI tail binding"/>
    <property type="evidence" value="ECO:0007669"/>
    <property type="project" value="UniProtKB-ARBA"/>
</dbReference>
<feature type="coiled-coil region" evidence="5">
    <location>
        <begin position="638"/>
        <end position="665"/>
    </location>
</feature>
<dbReference type="PANTHER" id="PTHR31448">
    <property type="entry name" value="MYOSIN-BINDING PROTEIN 2"/>
    <property type="match status" value="1"/>
</dbReference>
<keyword evidence="2 7" id="KW-0812">Transmembrane</keyword>
<keyword evidence="4 7" id="KW-0472">Membrane</keyword>
<dbReference type="PANTHER" id="PTHR31448:SF39">
    <property type="entry name" value="MYOSIN-BINDING PROTEIN 4-RELATED"/>
    <property type="match status" value="1"/>
</dbReference>
<evidence type="ECO:0000256" key="3">
    <source>
        <dbReference type="ARBA" id="ARBA00022989"/>
    </source>
</evidence>
<evidence type="ECO:0000256" key="6">
    <source>
        <dbReference type="SAM" id="MobiDB-lite"/>
    </source>
</evidence>
<keyword evidence="10" id="KW-1185">Reference proteome</keyword>
<feature type="compositionally biased region" description="Polar residues" evidence="6">
    <location>
        <begin position="543"/>
        <end position="558"/>
    </location>
</feature>
<evidence type="ECO:0000313" key="9">
    <source>
        <dbReference type="EMBL" id="PSS09409.1"/>
    </source>
</evidence>
<evidence type="ECO:0000256" key="4">
    <source>
        <dbReference type="ARBA" id="ARBA00023136"/>
    </source>
</evidence>
<name>A0A2R6QJ24_ACTCC</name>
<dbReference type="OMA" id="PTQELKH"/>
<protein>
    <submittedName>
        <fullName evidence="9">Myosin-binding protein 4</fullName>
    </submittedName>
</protein>
<evidence type="ECO:0000256" key="5">
    <source>
        <dbReference type="SAM" id="Coils"/>
    </source>
</evidence>